<proteinExistence type="predicted"/>
<dbReference type="RefSeq" id="WP_113887982.1">
    <property type="nucleotide sequence ID" value="NZ_QNRK01000004.1"/>
</dbReference>
<comment type="caution">
    <text evidence="1">The sequence shown here is derived from an EMBL/GenBank/DDBJ whole genome shotgun (WGS) entry which is preliminary data.</text>
</comment>
<accession>A0A366FPV2</accession>
<evidence type="ECO:0008006" key="3">
    <source>
        <dbReference type="Google" id="ProtNLM"/>
    </source>
</evidence>
<evidence type="ECO:0000313" key="2">
    <source>
        <dbReference type="Proteomes" id="UP000253529"/>
    </source>
</evidence>
<gene>
    <name evidence="1" type="ORF">DFR50_10411</name>
</gene>
<dbReference type="EMBL" id="QNRK01000004">
    <property type="protein sequence ID" value="RBP16734.1"/>
    <property type="molecule type" value="Genomic_DNA"/>
</dbReference>
<protein>
    <recommendedName>
        <fullName evidence="3">VWA domain-containing protein</fullName>
    </recommendedName>
</protein>
<dbReference type="Proteomes" id="UP000253529">
    <property type="component" value="Unassembled WGS sequence"/>
</dbReference>
<sequence>MVKPPNAPVARTAAREDVAAFLDAASRTPAPAVSGRGRLIFALDATMSRQPTWDAAQRLQARMFDAAARSGGLAVQLVYYRGLSECRASRFVSDGRGLADLMSRIEVRGGETQIRRVLVHARDEARRAKVGALVFVGDAMEENPDALLALGGELALLGVKAFMFQEGSDPAAARLFREIARLTDGAYSAFDSGASARLEALLRAAAAYAAGGRAALAREAESDPTARLLLSQMRKS</sequence>
<dbReference type="OrthoDB" id="5430236at2"/>
<dbReference type="SUPFAM" id="SSF53300">
    <property type="entry name" value="vWA-like"/>
    <property type="match status" value="1"/>
</dbReference>
<evidence type="ECO:0000313" key="1">
    <source>
        <dbReference type="EMBL" id="RBP16734.1"/>
    </source>
</evidence>
<organism evidence="1 2">
    <name type="scientific">Roseiarcus fermentans</name>
    <dbReference type="NCBI Taxonomy" id="1473586"/>
    <lineage>
        <taxon>Bacteria</taxon>
        <taxon>Pseudomonadati</taxon>
        <taxon>Pseudomonadota</taxon>
        <taxon>Alphaproteobacteria</taxon>
        <taxon>Hyphomicrobiales</taxon>
        <taxon>Roseiarcaceae</taxon>
        <taxon>Roseiarcus</taxon>
    </lineage>
</organism>
<dbReference type="InterPro" id="IPR036465">
    <property type="entry name" value="vWFA_dom_sf"/>
</dbReference>
<reference evidence="1 2" key="1">
    <citation type="submission" date="2018-06" db="EMBL/GenBank/DDBJ databases">
        <title>Genomic Encyclopedia of Type Strains, Phase IV (KMG-IV): sequencing the most valuable type-strain genomes for metagenomic binning, comparative biology and taxonomic classification.</title>
        <authorList>
            <person name="Goeker M."/>
        </authorList>
    </citation>
    <scope>NUCLEOTIDE SEQUENCE [LARGE SCALE GENOMIC DNA]</scope>
    <source>
        <strain evidence="1 2">DSM 24875</strain>
    </source>
</reference>
<name>A0A366FPV2_9HYPH</name>
<keyword evidence="2" id="KW-1185">Reference proteome</keyword>
<dbReference type="AlphaFoldDB" id="A0A366FPV2"/>